<dbReference type="GO" id="GO:0016042">
    <property type="term" value="P:lipid catabolic process"/>
    <property type="evidence" value="ECO:0007669"/>
    <property type="project" value="UniProtKB-KW"/>
</dbReference>
<evidence type="ECO:0000256" key="2">
    <source>
        <dbReference type="ARBA" id="ARBA00022801"/>
    </source>
</evidence>
<dbReference type="InterPro" id="IPR036514">
    <property type="entry name" value="SGNH_hydro_sf"/>
</dbReference>
<dbReference type="Proteomes" id="UP000006038">
    <property type="component" value="Chromosome 6"/>
</dbReference>
<proteinExistence type="inferred from homology"/>
<dbReference type="CDD" id="cd01837">
    <property type="entry name" value="SGNH_plant_lipase_like"/>
    <property type="match status" value="1"/>
</dbReference>
<dbReference type="OMA" id="MMMISIV"/>
<accession>J3MHS0</accession>
<dbReference type="PANTHER" id="PTHR45648">
    <property type="entry name" value="GDSL LIPASE/ACYLHYDROLASE FAMILY PROTEIN (AFU_ORTHOLOGUE AFUA_4G14700)"/>
    <property type="match status" value="1"/>
</dbReference>
<dbReference type="HOGENOM" id="CLU_015101_0_2_1"/>
<dbReference type="RefSeq" id="XP_015693777.1">
    <property type="nucleotide sequence ID" value="XM_015838291.2"/>
</dbReference>
<keyword evidence="3" id="KW-0442">Lipid degradation</keyword>
<dbReference type="GO" id="GO:0016788">
    <property type="term" value="F:hydrolase activity, acting on ester bonds"/>
    <property type="evidence" value="ECO:0007669"/>
    <property type="project" value="InterPro"/>
</dbReference>
<evidence type="ECO:0000313" key="5">
    <source>
        <dbReference type="Proteomes" id="UP000006038"/>
    </source>
</evidence>
<name>J3MHS0_ORYBR</name>
<dbReference type="Gramene" id="OB06G35640.1">
    <property type="protein sequence ID" value="OB06G35640.1"/>
    <property type="gene ID" value="OB06G35640"/>
</dbReference>
<dbReference type="InterPro" id="IPR035669">
    <property type="entry name" value="SGNH_plant_lipase-like"/>
</dbReference>
<protein>
    <recommendedName>
        <fullName evidence="6">GDSL esterase/lipase</fullName>
    </recommendedName>
</protein>
<dbReference type="EnsemblPlants" id="OB06G35640.1">
    <property type="protein sequence ID" value="OB06G35640.1"/>
    <property type="gene ID" value="OB06G35640"/>
</dbReference>
<reference evidence="4" key="1">
    <citation type="journal article" date="2013" name="Nat. Commun.">
        <title>Whole-genome sequencing of Oryza brachyantha reveals mechanisms underlying Oryza genome evolution.</title>
        <authorList>
            <person name="Chen J."/>
            <person name="Huang Q."/>
            <person name="Gao D."/>
            <person name="Wang J."/>
            <person name="Lang Y."/>
            <person name="Liu T."/>
            <person name="Li B."/>
            <person name="Bai Z."/>
            <person name="Luis Goicoechea J."/>
            <person name="Liang C."/>
            <person name="Chen C."/>
            <person name="Zhang W."/>
            <person name="Sun S."/>
            <person name="Liao Y."/>
            <person name="Zhang X."/>
            <person name="Yang L."/>
            <person name="Song C."/>
            <person name="Wang M."/>
            <person name="Shi J."/>
            <person name="Liu G."/>
            <person name="Liu J."/>
            <person name="Zhou H."/>
            <person name="Zhou W."/>
            <person name="Yu Q."/>
            <person name="An N."/>
            <person name="Chen Y."/>
            <person name="Cai Q."/>
            <person name="Wang B."/>
            <person name="Liu B."/>
            <person name="Min J."/>
            <person name="Huang Y."/>
            <person name="Wu H."/>
            <person name="Li Z."/>
            <person name="Zhang Y."/>
            <person name="Yin Y."/>
            <person name="Song W."/>
            <person name="Jiang J."/>
            <person name="Jackson S.A."/>
            <person name="Wing R.A."/>
            <person name="Wang J."/>
            <person name="Chen M."/>
        </authorList>
    </citation>
    <scope>NUCLEOTIDE SEQUENCE [LARGE SCALE GENOMIC DNA]</scope>
    <source>
        <strain evidence="4">cv. IRGC 101232</strain>
    </source>
</reference>
<dbReference type="InterPro" id="IPR001087">
    <property type="entry name" value="GDSL"/>
</dbReference>
<dbReference type="GeneID" id="102701733"/>
<evidence type="ECO:0000256" key="1">
    <source>
        <dbReference type="ARBA" id="ARBA00008668"/>
    </source>
</evidence>
<keyword evidence="2" id="KW-0378">Hydrolase</keyword>
<sequence length="417" mass="44507">MCLPISWHPLNLYIFHRLIQAAKLAMSMNNMKSNSSTGVGRLMTMMIFITVHLLLQQQYCLGGAQQLVQVPAVFVLGDSTLDVGNNNYLPGKDVFRANKPYNGIDYPASIPTGRFSNGYNLADYLAMKLGFKESPPAYLSLLQGPGPLPNLTLAINALSRGVNFASGGAGVLDSTYAGRCIPLSTQVRSMEATRAAMVAKVGSPAAVSAHIARSFFLLGVANNDMFVFATAQQQRNRSATPAEVAAFYTDLVGKYSDAIMELYGMGARKFGVINVGLVGCVPLVRAMSPTGACSDDLNRLAAGFDDALASLLSGLAARLPAFSYSLADAQAIARLAFADPMASGGYTNVDEACCGSGRLRAEADCQVGSMLCSDRDKWAFWDRVHPSQRACFLSAAAYYDGPAQLTKPINFKHLAST</sequence>
<evidence type="ECO:0000313" key="4">
    <source>
        <dbReference type="EnsemblPlants" id="OB06G35640.1"/>
    </source>
</evidence>
<keyword evidence="5" id="KW-1185">Reference proteome</keyword>
<dbReference type="Pfam" id="PF00657">
    <property type="entry name" value="Lipase_GDSL"/>
    <property type="match status" value="1"/>
</dbReference>
<evidence type="ECO:0000256" key="3">
    <source>
        <dbReference type="ARBA" id="ARBA00022963"/>
    </source>
</evidence>
<dbReference type="PANTHER" id="PTHR45648:SF148">
    <property type="entry name" value="OS06G0725200 PROTEIN"/>
    <property type="match status" value="1"/>
</dbReference>
<reference evidence="4" key="2">
    <citation type="submission" date="2013-04" db="UniProtKB">
        <authorList>
            <consortium name="EnsemblPlants"/>
        </authorList>
    </citation>
    <scope>IDENTIFICATION</scope>
</reference>
<organism evidence="4">
    <name type="scientific">Oryza brachyantha</name>
    <name type="common">malo sina</name>
    <dbReference type="NCBI Taxonomy" id="4533"/>
    <lineage>
        <taxon>Eukaryota</taxon>
        <taxon>Viridiplantae</taxon>
        <taxon>Streptophyta</taxon>
        <taxon>Embryophyta</taxon>
        <taxon>Tracheophyta</taxon>
        <taxon>Spermatophyta</taxon>
        <taxon>Magnoliopsida</taxon>
        <taxon>Liliopsida</taxon>
        <taxon>Poales</taxon>
        <taxon>Poaceae</taxon>
        <taxon>BOP clade</taxon>
        <taxon>Oryzoideae</taxon>
        <taxon>Oryzeae</taxon>
        <taxon>Oryzinae</taxon>
        <taxon>Oryza</taxon>
    </lineage>
</organism>
<dbReference type="Gene3D" id="3.40.50.1110">
    <property type="entry name" value="SGNH hydrolase"/>
    <property type="match status" value="1"/>
</dbReference>
<gene>
    <name evidence="4" type="primary">LOC102701733</name>
</gene>
<keyword evidence="3" id="KW-0443">Lipid metabolism</keyword>
<dbReference type="OrthoDB" id="1600564at2759"/>
<evidence type="ECO:0008006" key="6">
    <source>
        <dbReference type="Google" id="ProtNLM"/>
    </source>
</evidence>
<dbReference type="InterPro" id="IPR051058">
    <property type="entry name" value="GDSL_Est/Lipase"/>
</dbReference>
<dbReference type="AlphaFoldDB" id="J3MHS0"/>
<comment type="similarity">
    <text evidence="1">Belongs to the 'GDSL' lipolytic enzyme family.</text>
</comment>